<feature type="chain" id="PRO_5012607455" description="Lipoprotein SmpA/OmlA domain-containing protein" evidence="1">
    <location>
        <begin position="26"/>
        <end position="125"/>
    </location>
</feature>
<evidence type="ECO:0000313" key="2">
    <source>
        <dbReference type="EMBL" id="PCD02989.1"/>
    </source>
</evidence>
<feature type="signal peptide" evidence="1">
    <location>
        <begin position="1"/>
        <end position="25"/>
    </location>
</feature>
<dbReference type="OrthoDB" id="8482143at2"/>
<proteinExistence type="predicted"/>
<dbReference type="PROSITE" id="PS51257">
    <property type="entry name" value="PROKAR_LIPOPROTEIN"/>
    <property type="match status" value="1"/>
</dbReference>
<sequence length="125" mass="13066">MRHLVSAAFGALLLAGCAAVPAPMASPPPPPPAKPSFTNVGLERVMGQNAAALRQLFGEPDAEVTEGTGRKLQFSSGICVLDTYLYPKEGGGVPVVTYLDARQRDGRSIDRASCVAALTRRTGGR</sequence>
<dbReference type="EMBL" id="NWMW01000001">
    <property type="protein sequence ID" value="PCD02989.1"/>
    <property type="molecule type" value="Genomic_DNA"/>
</dbReference>
<keyword evidence="3" id="KW-1185">Reference proteome</keyword>
<organism evidence="2 3">
    <name type="scientific">Sphingomonas spermidinifaciens</name>
    <dbReference type="NCBI Taxonomy" id="1141889"/>
    <lineage>
        <taxon>Bacteria</taxon>
        <taxon>Pseudomonadati</taxon>
        <taxon>Pseudomonadota</taxon>
        <taxon>Alphaproteobacteria</taxon>
        <taxon>Sphingomonadales</taxon>
        <taxon>Sphingomonadaceae</taxon>
        <taxon>Sphingomonas</taxon>
    </lineage>
</organism>
<reference evidence="2 3" key="1">
    <citation type="submission" date="2017-09" db="EMBL/GenBank/DDBJ databases">
        <title>Sphingomonas spermidinifaciens 9NM-10, whole genome shotgun sequence.</title>
        <authorList>
            <person name="Feng G."/>
            <person name="Zhu H."/>
        </authorList>
    </citation>
    <scope>NUCLEOTIDE SEQUENCE [LARGE SCALE GENOMIC DNA]</scope>
    <source>
        <strain evidence="2 3">9NM-10</strain>
    </source>
</reference>
<keyword evidence="1" id="KW-0732">Signal</keyword>
<evidence type="ECO:0000256" key="1">
    <source>
        <dbReference type="SAM" id="SignalP"/>
    </source>
</evidence>
<evidence type="ECO:0008006" key="4">
    <source>
        <dbReference type="Google" id="ProtNLM"/>
    </source>
</evidence>
<protein>
    <recommendedName>
        <fullName evidence="4">Lipoprotein SmpA/OmlA domain-containing protein</fullName>
    </recommendedName>
</protein>
<comment type="caution">
    <text evidence="2">The sequence shown here is derived from an EMBL/GenBank/DDBJ whole genome shotgun (WGS) entry which is preliminary data.</text>
</comment>
<accession>A0A2A4B5C5</accession>
<name>A0A2A4B5C5_9SPHN</name>
<dbReference type="AlphaFoldDB" id="A0A2A4B5C5"/>
<evidence type="ECO:0000313" key="3">
    <source>
        <dbReference type="Proteomes" id="UP000218366"/>
    </source>
</evidence>
<gene>
    <name evidence="2" type="ORF">COC42_00695</name>
</gene>
<dbReference type="Proteomes" id="UP000218366">
    <property type="component" value="Unassembled WGS sequence"/>
</dbReference>